<dbReference type="InterPro" id="IPR004556">
    <property type="entry name" value="HemK-like"/>
</dbReference>
<dbReference type="RefSeq" id="WP_379596988.1">
    <property type="nucleotide sequence ID" value="NZ_JBHRTN010000010.1"/>
</dbReference>
<keyword evidence="1 5" id="KW-0489">Methyltransferase</keyword>
<feature type="binding site" evidence="5">
    <location>
        <begin position="204"/>
        <end position="207"/>
    </location>
    <ligand>
        <name>substrate</name>
    </ligand>
</feature>
<dbReference type="CDD" id="cd02440">
    <property type="entry name" value="AdoMet_MTases"/>
    <property type="match status" value="1"/>
</dbReference>
<dbReference type="NCBIfam" id="TIGR03534">
    <property type="entry name" value="RF_mod_PrmC"/>
    <property type="match status" value="1"/>
</dbReference>
<dbReference type="EC" id="2.1.1.297" evidence="5"/>
<dbReference type="Gene3D" id="1.10.8.10">
    <property type="entry name" value="DNA helicase RuvA subunit, C-terminal domain"/>
    <property type="match status" value="1"/>
</dbReference>
<dbReference type="InterPro" id="IPR002052">
    <property type="entry name" value="DNA_methylase_N6_adenine_CS"/>
</dbReference>
<comment type="caution">
    <text evidence="8">The sequence shown here is derived from an EMBL/GenBank/DDBJ whole genome shotgun (WGS) entry which is preliminary data.</text>
</comment>
<evidence type="ECO:0000256" key="5">
    <source>
        <dbReference type="HAMAP-Rule" id="MF_02126"/>
    </source>
</evidence>
<feature type="domain" description="Release factor glutamine methyltransferase N-terminal" evidence="7">
    <location>
        <begin position="25"/>
        <end position="94"/>
    </location>
</feature>
<dbReference type="Proteomes" id="UP001595593">
    <property type="component" value="Unassembled WGS sequence"/>
</dbReference>
<dbReference type="PANTHER" id="PTHR18895:SF74">
    <property type="entry name" value="MTRF1L RELEASE FACTOR GLUTAMINE METHYLTRANSFERASE"/>
    <property type="match status" value="1"/>
</dbReference>
<evidence type="ECO:0000259" key="7">
    <source>
        <dbReference type="Pfam" id="PF17827"/>
    </source>
</evidence>
<dbReference type="InterPro" id="IPR029063">
    <property type="entry name" value="SAM-dependent_MTases_sf"/>
</dbReference>
<accession>A0ABV7G258</accession>
<dbReference type="Pfam" id="PF17827">
    <property type="entry name" value="PrmC_N"/>
    <property type="match status" value="1"/>
</dbReference>
<dbReference type="InterPro" id="IPR019874">
    <property type="entry name" value="RF_methyltr_PrmC"/>
</dbReference>
<dbReference type="GO" id="GO:0102559">
    <property type="term" value="F:peptide chain release factor N(5)-glutamine methyltransferase activity"/>
    <property type="evidence" value="ECO:0007669"/>
    <property type="project" value="UniProtKB-EC"/>
</dbReference>
<keyword evidence="9" id="KW-1185">Reference proteome</keyword>
<dbReference type="PRINTS" id="PR00507">
    <property type="entry name" value="N12N6MTFRASE"/>
</dbReference>
<evidence type="ECO:0000256" key="2">
    <source>
        <dbReference type="ARBA" id="ARBA00022679"/>
    </source>
</evidence>
<dbReference type="Pfam" id="PF05175">
    <property type="entry name" value="MTS"/>
    <property type="match status" value="1"/>
</dbReference>
<evidence type="ECO:0000256" key="3">
    <source>
        <dbReference type="ARBA" id="ARBA00022691"/>
    </source>
</evidence>
<keyword evidence="2 5" id="KW-0808">Transferase</keyword>
<comment type="catalytic activity">
    <reaction evidence="4 5">
        <text>L-glutaminyl-[peptide chain release factor] + S-adenosyl-L-methionine = N(5)-methyl-L-glutaminyl-[peptide chain release factor] + S-adenosyl-L-homocysteine + H(+)</text>
        <dbReference type="Rhea" id="RHEA:42896"/>
        <dbReference type="Rhea" id="RHEA-COMP:10271"/>
        <dbReference type="Rhea" id="RHEA-COMP:10272"/>
        <dbReference type="ChEBI" id="CHEBI:15378"/>
        <dbReference type="ChEBI" id="CHEBI:30011"/>
        <dbReference type="ChEBI" id="CHEBI:57856"/>
        <dbReference type="ChEBI" id="CHEBI:59789"/>
        <dbReference type="ChEBI" id="CHEBI:61891"/>
        <dbReference type="EC" id="2.1.1.297"/>
    </reaction>
</comment>
<protein>
    <recommendedName>
        <fullName evidence="5">Release factor glutamine methyltransferase</fullName>
        <shortName evidence="5">RF MTase</shortName>
        <ecNumber evidence="5">2.1.1.297</ecNumber>
    </recommendedName>
    <alternativeName>
        <fullName evidence="5">N5-glutamine methyltransferase PrmC</fullName>
    </alternativeName>
    <alternativeName>
        <fullName evidence="5">Protein-(glutamine-N5) MTase PrmC</fullName>
    </alternativeName>
    <alternativeName>
        <fullName evidence="5">Protein-glutamine N-methyltransferase PrmC</fullName>
    </alternativeName>
</protein>
<evidence type="ECO:0000256" key="4">
    <source>
        <dbReference type="ARBA" id="ARBA00048391"/>
    </source>
</evidence>
<reference evidence="9" key="1">
    <citation type="journal article" date="2019" name="Int. J. Syst. Evol. Microbiol.">
        <title>The Global Catalogue of Microorganisms (GCM) 10K type strain sequencing project: providing services to taxonomists for standard genome sequencing and annotation.</title>
        <authorList>
            <consortium name="The Broad Institute Genomics Platform"/>
            <consortium name="The Broad Institute Genome Sequencing Center for Infectious Disease"/>
            <person name="Wu L."/>
            <person name="Ma J."/>
        </authorList>
    </citation>
    <scope>NUCLEOTIDE SEQUENCE [LARGE SCALE GENOMIC DNA]</scope>
    <source>
        <strain evidence="9">KCTC 52094</strain>
    </source>
</reference>
<dbReference type="InterPro" id="IPR050320">
    <property type="entry name" value="N5-glutamine_MTase"/>
</dbReference>
<evidence type="ECO:0000256" key="1">
    <source>
        <dbReference type="ARBA" id="ARBA00022603"/>
    </source>
</evidence>
<name>A0ABV7G258_9PROT</name>
<proteinExistence type="inferred from homology"/>
<gene>
    <name evidence="5 8" type="primary">prmC</name>
    <name evidence="8" type="ORF">ACFOD4_12790</name>
</gene>
<dbReference type="PANTHER" id="PTHR18895">
    <property type="entry name" value="HEMK METHYLTRANSFERASE"/>
    <property type="match status" value="1"/>
</dbReference>
<dbReference type="InterPro" id="IPR007848">
    <property type="entry name" value="Small_mtfrase_dom"/>
</dbReference>
<comment type="function">
    <text evidence="5">Methylates the class 1 translation termination release factors RF1/PrfA and RF2/PrfB on the glutamine residue of the universally conserved GGQ motif.</text>
</comment>
<keyword evidence="3 5" id="KW-0949">S-adenosyl-L-methionine</keyword>
<evidence type="ECO:0000313" key="9">
    <source>
        <dbReference type="Proteomes" id="UP001595593"/>
    </source>
</evidence>
<feature type="binding site" evidence="5">
    <location>
        <begin position="138"/>
        <end position="142"/>
    </location>
    <ligand>
        <name>S-adenosyl-L-methionine</name>
        <dbReference type="ChEBI" id="CHEBI:59789"/>
    </ligand>
</feature>
<organism evidence="8 9">
    <name type="scientific">Teichococcus globiformis</name>
    <dbReference type="NCBI Taxonomy" id="2307229"/>
    <lineage>
        <taxon>Bacteria</taxon>
        <taxon>Pseudomonadati</taxon>
        <taxon>Pseudomonadota</taxon>
        <taxon>Alphaproteobacteria</taxon>
        <taxon>Acetobacterales</taxon>
        <taxon>Roseomonadaceae</taxon>
        <taxon>Roseomonas</taxon>
    </lineage>
</organism>
<dbReference type="Gene3D" id="3.40.50.150">
    <property type="entry name" value="Vaccinia Virus protein VP39"/>
    <property type="match status" value="1"/>
</dbReference>
<feature type="binding site" evidence="5">
    <location>
        <position position="204"/>
    </location>
    <ligand>
        <name>S-adenosyl-L-methionine</name>
        <dbReference type="ChEBI" id="CHEBI:59789"/>
    </ligand>
</feature>
<dbReference type="GO" id="GO:0032259">
    <property type="term" value="P:methylation"/>
    <property type="evidence" value="ECO:0007669"/>
    <property type="project" value="UniProtKB-KW"/>
</dbReference>
<dbReference type="HAMAP" id="MF_02126">
    <property type="entry name" value="RF_methyltr_PrmC"/>
    <property type="match status" value="1"/>
</dbReference>
<dbReference type="NCBIfam" id="TIGR00536">
    <property type="entry name" value="hemK_fam"/>
    <property type="match status" value="1"/>
</dbReference>
<dbReference type="SUPFAM" id="SSF53335">
    <property type="entry name" value="S-adenosyl-L-methionine-dependent methyltransferases"/>
    <property type="match status" value="1"/>
</dbReference>
<evidence type="ECO:0000313" key="8">
    <source>
        <dbReference type="EMBL" id="MFC3125938.1"/>
    </source>
</evidence>
<dbReference type="InterPro" id="IPR040758">
    <property type="entry name" value="PrmC_N"/>
</dbReference>
<comment type="similarity">
    <text evidence="5">Belongs to the protein N5-glutamine methyltransferase family. PrmC subfamily.</text>
</comment>
<feature type="domain" description="Methyltransferase small" evidence="6">
    <location>
        <begin position="131"/>
        <end position="212"/>
    </location>
</feature>
<feature type="binding site" evidence="5">
    <location>
        <position position="190"/>
    </location>
    <ligand>
        <name>S-adenosyl-L-methionine</name>
        <dbReference type="ChEBI" id="CHEBI:59789"/>
    </ligand>
</feature>
<dbReference type="PROSITE" id="PS00092">
    <property type="entry name" value="N6_MTASE"/>
    <property type="match status" value="1"/>
</dbReference>
<dbReference type="EMBL" id="JBHRTN010000010">
    <property type="protein sequence ID" value="MFC3125938.1"/>
    <property type="molecule type" value="Genomic_DNA"/>
</dbReference>
<evidence type="ECO:0000259" key="6">
    <source>
        <dbReference type="Pfam" id="PF05175"/>
    </source>
</evidence>
<sequence>MRPPGWLPRVSERRPAGSASDIAAVLSDVSRRLGASGIEQPRLEARRLLAHVLGREPGELIGSSKEIMPPDAEQHLETLVSRREHREPLAFIQGRQGFWTLDLEVSRETLIPRADSEALIEAACVLELGPHPRVLDLGTGTGCLLLAVLSEYPGAFGVGVDLARGAAACARRNAKAHDLEARSAFFSGNWGDALAGLFDLVISNPPYIETASIPALMPEVVQHEPWSALDGGRDGLNAYRRIMEHLLRLLRSGGFAILELGQGQRSAVEALATGAGLHVQGCHADLGGHERALILKKPFGAGSPQG</sequence>
<feature type="binding site" evidence="5">
    <location>
        <position position="161"/>
    </location>
    <ligand>
        <name>S-adenosyl-L-methionine</name>
        <dbReference type="ChEBI" id="CHEBI:59789"/>
    </ligand>
</feature>